<evidence type="ECO:0000256" key="9">
    <source>
        <dbReference type="ARBA" id="ARBA00047764"/>
    </source>
</evidence>
<dbReference type="EC" id="3.5.4.4" evidence="4"/>
<comment type="similarity">
    <text evidence="3">Belongs to the metallo-dependent hydrolases superfamily. Adenosine and AMP deaminases family. ADGF subfamily.</text>
</comment>
<dbReference type="GO" id="GO:0046872">
    <property type="term" value="F:metal ion binding"/>
    <property type="evidence" value="ECO:0007669"/>
    <property type="project" value="UniProtKB-KW"/>
</dbReference>
<dbReference type="Pfam" id="PF00962">
    <property type="entry name" value="A_deaminase"/>
    <property type="match status" value="1"/>
</dbReference>
<dbReference type="Proteomes" id="UP000799536">
    <property type="component" value="Unassembled WGS sequence"/>
</dbReference>
<reference evidence="11" key="1">
    <citation type="journal article" date="2020" name="Stud. Mycol.">
        <title>101 Dothideomycetes genomes: a test case for predicting lifestyles and emergence of pathogens.</title>
        <authorList>
            <person name="Haridas S."/>
            <person name="Albert R."/>
            <person name="Binder M."/>
            <person name="Bloem J."/>
            <person name="Labutti K."/>
            <person name="Salamov A."/>
            <person name="Andreopoulos B."/>
            <person name="Baker S."/>
            <person name="Barry K."/>
            <person name="Bills G."/>
            <person name="Bluhm B."/>
            <person name="Cannon C."/>
            <person name="Castanera R."/>
            <person name="Culley D."/>
            <person name="Daum C."/>
            <person name="Ezra D."/>
            <person name="Gonzalez J."/>
            <person name="Henrissat B."/>
            <person name="Kuo A."/>
            <person name="Liang C."/>
            <person name="Lipzen A."/>
            <person name="Lutzoni F."/>
            <person name="Magnuson J."/>
            <person name="Mondo S."/>
            <person name="Nolan M."/>
            <person name="Ohm R."/>
            <person name="Pangilinan J."/>
            <person name="Park H.-J."/>
            <person name="Ramirez L."/>
            <person name="Alfaro M."/>
            <person name="Sun H."/>
            <person name="Tritt A."/>
            <person name="Yoshinaga Y."/>
            <person name="Zwiers L.-H."/>
            <person name="Turgeon B."/>
            <person name="Goodwin S."/>
            <person name="Spatafora J."/>
            <person name="Crous P."/>
            <person name="Grigoriev I."/>
        </authorList>
    </citation>
    <scope>NUCLEOTIDE SEQUENCE</scope>
    <source>
        <strain evidence="11">ATCC 74209</strain>
    </source>
</reference>
<dbReference type="GO" id="GO:0006154">
    <property type="term" value="P:adenosine catabolic process"/>
    <property type="evidence" value="ECO:0007669"/>
    <property type="project" value="TreeGrafter"/>
</dbReference>
<dbReference type="InterPro" id="IPR006330">
    <property type="entry name" value="Ado/ade_deaminase"/>
</dbReference>
<dbReference type="SUPFAM" id="SSF51556">
    <property type="entry name" value="Metallo-dependent hydrolases"/>
    <property type="match status" value="1"/>
</dbReference>
<dbReference type="GO" id="GO:0004000">
    <property type="term" value="F:adenosine deaminase activity"/>
    <property type="evidence" value="ECO:0007669"/>
    <property type="project" value="TreeGrafter"/>
</dbReference>
<evidence type="ECO:0000256" key="8">
    <source>
        <dbReference type="ARBA" id="ARBA00022801"/>
    </source>
</evidence>
<name>A0A9P4JG21_9PLEO</name>
<keyword evidence="8" id="KW-0378">Hydrolase</keyword>
<evidence type="ECO:0000256" key="2">
    <source>
        <dbReference type="ARBA" id="ARBA00004613"/>
    </source>
</evidence>
<comment type="subcellular location">
    <subcellularLocation>
        <location evidence="2">Secreted</location>
    </subcellularLocation>
</comment>
<evidence type="ECO:0000256" key="1">
    <source>
        <dbReference type="ARBA" id="ARBA00001947"/>
    </source>
</evidence>
<evidence type="ECO:0000256" key="6">
    <source>
        <dbReference type="ARBA" id="ARBA00022723"/>
    </source>
</evidence>
<keyword evidence="7" id="KW-0732">Signal</keyword>
<protein>
    <recommendedName>
        <fullName evidence="4">adenosine deaminase</fullName>
        <ecNumber evidence="4">3.5.4.4</ecNumber>
    </recommendedName>
</protein>
<dbReference type="EMBL" id="ML994142">
    <property type="protein sequence ID" value="KAF2198465.1"/>
    <property type="molecule type" value="Genomic_DNA"/>
</dbReference>
<proteinExistence type="inferred from homology"/>
<dbReference type="AlphaFoldDB" id="A0A9P4JG21"/>
<evidence type="ECO:0000313" key="11">
    <source>
        <dbReference type="EMBL" id="KAF2198465.1"/>
    </source>
</evidence>
<comment type="cofactor">
    <cofactor evidence="1">
        <name>Zn(2+)</name>
        <dbReference type="ChEBI" id="CHEBI:29105"/>
    </cofactor>
</comment>
<dbReference type="PANTHER" id="PTHR11409">
    <property type="entry name" value="ADENOSINE DEAMINASE"/>
    <property type="match status" value="1"/>
</dbReference>
<sequence length="615" mass="70731">MPQDETLEQQAKRNFEEALQTAVYHENYATQREELLSREKENAWDFKATEEASQTEKAAGKILYKIREYERDFTFGNKASEDLPDPETLDMGGQFLTNKGRVELESRLFKIAQRTPKGAIQHLHFNAELPPDRLLEEARSMPNMFIQSKRALLTLEDLRAAELIFNVLPQNTVSVNIFSEEYVPRESNKVGEPMKWEEFRDTFARKFGHLYPESEEDKHQPTGSLRESSAQAHVKLFAAERWIKQKMILSEEEAYGISQTVNGVWARFNQATRCFKGLLNYEKVFRWYISNAIDNMIEEGIMYAELRPMLLDKAIPADDGINKLTHADQMNLILQCVKEKQAELQKDNMTTKFPFGVKIIYCTPRSIPKAKMRSEMQDCINLKIRFPDLICGFDLVGAEDRANHIGFYYDELVSFQKTCEALNLDIPFLFHAGETLLDTGGSKDPKNSNLYDAALLNCKRIGHGFSLMKHPELIKKFKEKDICIELCPISNELLHLCRNIKEHPFPQLLAAGIPCSLNSDNPSLFSNSMSHEFYQVMVGSPAMTIHGWKQLALWSLKYSCLSKQEKTRAESIFMKEWEGFCAEVVTIYQDFADKLDDSGQPLEEYKAQLARKPQS</sequence>
<evidence type="ECO:0000259" key="10">
    <source>
        <dbReference type="Pfam" id="PF00962"/>
    </source>
</evidence>
<keyword evidence="12" id="KW-1185">Reference proteome</keyword>
<dbReference type="PANTHER" id="PTHR11409:SF37">
    <property type="entry name" value="ADENOSINE DEAMINASE DOMAIN-CONTAINING PROTEIN"/>
    <property type="match status" value="1"/>
</dbReference>
<gene>
    <name evidence="11" type="ORF">GQ43DRAFT_378567</name>
</gene>
<dbReference type="OrthoDB" id="7202371at2759"/>
<dbReference type="GO" id="GO:0046103">
    <property type="term" value="P:inosine biosynthetic process"/>
    <property type="evidence" value="ECO:0007669"/>
    <property type="project" value="TreeGrafter"/>
</dbReference>
<dbReference type="GO" id="GO:0005576">
    <property type="term" value="C:extracellular region"/>
    <property type="evidence" value="ECO:0007669"/>
    <property type="project" value="UniProtKB-SubCell"/>
</dbReference>
<dbReference type="Gene3D" id="3.20.20.140">
    <property type="entry name" value="Metal-dependent hydrolases"/>
    <property type="match status" value="1"/>
</dbReference>
<evidence type="ECO:0000256" key="4">
    <source>
        <dbReference type="ARBA" id="ARBA00012784"/>
    </source>
</evidence>
<evidence type="ECO:0000256" key="5">
    <source>
        <dbReference type="ARBA" id="ARBA00022525"/>
    </source>
</evidence>
<evidence type="ECO:0000313" key="12">
    <source>
        <dbReference type="Proteomes" id="UP000799536"/>
    </source>
</evidence>
<dbReference type="InterPro" id="IPR001365">
    <property type="entry name" value="A_deaminase_dom"/>
</dbReference>
<dbReference type="FunFam" id="3.20.20.140:FF:000017">
    <property type="entry name" value="Adenosine deaminase 2"/>
    <property type="match status" value="1"/>
</dbReference>
<dbReference type="InterPro" id="IPR032466">
    <property type="entry name" value="Metal_Hydrolase"/>
</dbReference>
<feature type="domain" description="Adenosine deaminase" evidence="10">
    <location>
        <begin position="264"/>
        <end position="568"/>
    </location>
</feature>
<accession>A0A9P4JG21</accession>
<evidence type="ECO:0000256" key="7">
    <source>
        <dbReference type="ARBA" id="ARBA00022729"/>
    </source>
</evidence>
<comment type="caution">
    <text evidence="11">The sequence shown here is derived from an EMBL/GenBank/DDBJ whole genome shotgun (WGS) entry which is preliminary data.</text>
</comment>
<keyword evidence="5" id="KW-0964">Secreted</keyword>
<evidence type="ECO:0000256" key="3">
    <source>
        <dbReference type="ARBA" id="ARBA00006083"/>
    </source>
</evidence>
<organism evidence="11 12">
    <name type="scientific">Delitschia confertaspora ATCC 74209</name>
    <dbReference type="NCBI Taxonomy" id="1513339"/>
    <lineage>
        <taxon>Eukaryota</taxon>
        <taxon>Fungi</taxon>
        <taxon>Dikarya</taxon>
        <taxon>Ascomycota</taxon>
        <taxon>Pezizomycotina</taxon>
        <taxon>Dothideomycetes</taxon>
        <taxon>Pleosporomycetidae</taxon>
        <taxon>Pleosporales</taxon>
        <taxon>Delitschiaceae</taxon>
        <taxon>Delitschia</taxon>
    </lineage>
</organism>
<comment type="catalytic activity">
    <reaction evidence="9">
        <text>adenosine + H2O + H(+) = inosine + NH4(+)</text>
        <dbReference type="Rhea" id="RHEA:24408"/>
        <dbReference type="ChEBI" id="CHEBI:15377"/>
        <dbReference type="ChEBI" id="CHEBI:15378"/>
        <dbReference type="ChEBI" id="CHEBI:16335"/>
        <dbReference type="ChEBI" id="CHEBI:17596"/>
        <dbReference type="ChEBI" id="CHEBI:28938"/>
        <dbReference type="EC" id="3.5.4.4"/>
    </reaction>
</comment>
<keyword evidence="6" id="KW-0479">Metal-binding</keyword>